<reference evidence="2" key="1">
    <citation type="journal article" date="2020" name="Stud. Mycol.">
        <title>101 Dothideomycetes genomes: A test case for predicting lifestyles and emergence of pathogens.</title>
        <authorList>
            <person name="Haridas S."/>
            <person name="Albert R."/>
            <person name="Binder M."/>
            <person name="Bloem J."/>
            <person name="LaButti K."/>
            <person name="Salamov A."/>
            <person name="Andreopoulos B."/>
            <person name="Baker S."/>
            <person name="Barry K."/>
            <person name="Bills G."/>
            <person name="Bluhm B."/>
            <person name="Cannon C."/>
            <person name="Castanera R."/>
            <person name="Culley D."/>
            <person name="Daum C."/>
            <person name="Ezra D."/>
            <person name="Gonzalez J."/>
            <person name="Henrissat B."/>
            <person name="Kuo A."/>
            <person name="Liang C."/>
            <person name="Lipzen A."/>
            <person name="Lutzoni F."/>
            <person name="Magnuson J."/>
            <person name="Mondo S."/>
            <person name="Nolan M."/>
            <person name="Ohm R."/>
            <person name="Pangilinan J."/>
            <person name="Park H.-J."/>
            <person name="Ramirez L."/>
            <person name="Alfaro M."/>
            <person name="Sun H."/>
            <person name="Tritt A."/>
            <person name="Yoshinaga Y."/>
            <person name="Zwiers L.-H."/>
            <person name="Turgeon B."/>
            <person name="Goodwin S."/>
            <person name="Spatafora J."/>
            <person name="Crous P."/>
            <person name="Grigoriev I."/>
        </authorList>
    </citation>
    <scope>NUCLEOTIDE SEQUENCE [LARGE SCALE GENOMIC DNA]</scope>
    <source>
        <strain evidence="2">CECT 20119</strain>
    </source>
</reference>
<name>A0A6A6GPA4_9PEZI</name>
<keyword evidence="2" id="KW-1185">Reference proteome</keyword>
<evidence type="ECO:0000313" key="1">
    <source>
        <dbReference type="EMBL" id="KAF2227497.1"/>
    </source>
</evidence>
<proteinExistence type="predicted"/>
<protein>
    <submittedName>
        <fullName evidence="1">Uncharacterized protein</fullName>
    </submittedName>
</protein>
<dbReference type="Proteomes" id="UP000799538">
    <property type="component" value="Unassembled WGS sequence"/>
</dbReference>
<accession>A0A6A6GPA4</accession>
<organism evidence="1 2">
    <name type="scientific">Elsinoe ampelina</name>
    <dbReference type="NCBI Taxonomy" id="302913"/>
    <lineage>
        <taxon>Eukaryota</taxon>
        <taxon>Fungi</taxon>
        <taxon>Dikarya</taxon>
        <taxon>Ascomycota</taxon>
        <taxon>Pezizomycotina</taxon>
        <taxon>Dothideomycetes</taxon>
        <taxon>Dothideomycetidae</taxon>
        <taxon>Myriangiales</taxon>
        <taxon>Elsinoaceae</taxon>
        <taxon>Elsinoe</taxon>
    </lineage>
</organism>
<dbReference type="AlphaFoldDB" id="A0A6A6GPA4"/>
<dbReference type="EMBL" id="ML992501">
    <property type="protein sequence ID" value="KAF2227497.1"/>
    <property type="molecule type" value="Genomic_DNA"/>
</dbReference>
<gene>
    <name evidence="1" type="ORF">BDZ85DRAFT_254410</name>
</gene>
<sequence length="88" mass="10156">MALKKMTQSEGFRHLLTRRTVSRRHGIVCLNEKKCPPAPFSSWNCLAFPLHDWSNCPTSLSQCLNCRRTHMKLLTRLGMCKQDCHRAA</sequence>
<evidence type="ECO:0000313" key="2">
    <source>
        <dbReference type="Proteomes" id="UP000799538"/>
    </source>
</evidence>